<dbReference type="OrthoDB" id="342064at2759"/>
<dbReference type="GO" id="GO:0005814">
    <property type="term" value="C:centriole"/>
    <property type="evidence" value="ECO:0007669"/>
    <property type="project" value="UniProtKB-SubCell"/>
</dbReference>
<keyword evidence="11" id="KW-1185">Reference proteome</keyword>
<dbReference type="GeneID" id="94844548"/>
<feature type="compositionally biased region" description="Low complexity" evidence="8">
    <location>
        <begin position="935"/>
        <end position="945"/>
    </location>
</feature>
<evidence type="ECO:0000313" key="10">
    <source>
        <dbReference type="EMBL" id="OHS98912.1"/>
    </source>
</evidence>
<evidence type="ECO:0000256" key="5">
    <source>
        <dbReference type="ARBA" id="ARBA00023212"/>
    </source>
</evidence>
<feature type="region of interest" description="Disordered" evidence="8">
    <location>
        <begin position="1036"/>
        <end position="1055"/>
    </location>
</feature>
<name>A0A1J4JI99_9EUKA</name>
<evidence type="ECO:0000256" key="8">
    <source>
        <dbReference type="SAM" id="MobiDB-lite"/>
    </source>
</evidence>
<keyword evidence="5" id="KW-0206">Cytoskeleton</keyword>
<reference evidence="10" key="1">
    <citation type="submission" date="2016-10" db="EMBL/GenBank/DDBJ databases">
        <authorList>
            <person name="Benchimol M."/>
            <person name="Almeida L.G."/>
            <person name="Vasconcelos A.T."/>
            <person name="Perreira-Neves A."/>
            <person name="Rosa I.A."/>
            <person name="Tasca T."/>
            <person name="Bogo M.R."/>
            <person name="de Souza W."/>
        </authorList>
    </citation>
    <scope>NUCLEOTIDE SEQUENCE [LARGE SCALE GENOMIC DNA]</scope>
    <source>
        <strain evidence="10">K</strain>
    </source>
</reference>
<dbReference type="Proteomes" id="UP000179807">
    <property type="component" value="Unassembled WGS sequence"/>
</dbReference>
<dbReference type="InterPro" id="IPR051241">
    <property type="entry name" value="DZIP_RILPL"/>
</dbReference>
<gene>
    <name evidence="10" type="ORF">TRFO_34746</name>
</gene>
<dbReference type="InterPro" id="IPR032714">
    <property type="entry name" value="DZIP1_N"/>
</dbReference>
<dbReference type="Pfam" id="PF13815">
    <property type="entry name" value="Dzip-like_N"/>
    <property type="match status" value="1"/>
</dbReference>
<dbReference type="InterPro" id="IPR013087">
    <property type="entry name" value="Znf_C2H2_type"/>
</dbReference>
<dbReference type="GO" id="GO:0005737">
    <property type="term" value="C:cytoplasm"/>
    <property type="evidence" value="ECO:0007669"/>
    <property type="project" value="TreeGrafter"/>
</dbReference>
<feature type="region of interest" description="Disordered" evidence="8">
    <location>
        <begin position="624"/>
        <end position="645"/>
    </location>
</feature>
<feature type="compositionally biased region" description="Basic and acidic residues" evidence="8">
    <location>
        <begin position="823"/>
        <end position="832"/>
    </location>
</feature>
<dbReference type="VEuPathDB" id="TrichDB:TRFO_34746"/>
<evidence type="ECO:0000313" key="11">
    <source>
        <dbReference type="Proteomes" id="UP000179807"/>
    </source>
</evidence>
<comment type="subcellular location">
    <subcellularLocation>
        <location evidence="2">Cytoplasm</location>
        <location evidence="2">Cytoskeleton</location>
        <location evidence="2">Cilium basal body</location>
    </subcellularLocation>
    <subcellularLocation>
        <location evidence="1">Cytoplasm</location>
        <location evidence="1">Cytoskeleton</location>
        <location evidence="1">Microtubule organizing center</location>
        <location evidence="1">Centrosome</location>
        <location evidence="1">Centriole</location>
    </subcellularLocation>
</comment>
<organism evidence="10 11">
    <name type="scientific">Tritrichomonas foetus</name>
    <dbReference type="NCBI Taxonomy" id="1144522"/>
    <lineage>
        <taxon>Eukaryota</taxon>
        <taxon>Metamonada</taxon>
        <taxon>Parabasalia</taxon>
        <taxon>Tritrichomonadida</taxon>
        <taxon>Tritrichomonadidae</taxon>
        <taxon>Tritrichomonas</taxon>
    </lineage>
</organism>
<proteinExistence type="inferred from homology"/>
<dbReference type="AlphaFoldDB" id="A0A1J4JI99"/>
<keyword evidence="4 7" id="KW-0175">Coiled coil</keyword>
<comment type="caution">
    <text evidence="10">The sequence shown here is derived from an EMBL/GenBank/DDBJ whole genome shotgun (WGS) entry which is preliminary data.</text>
</comment>
<evidence type="ECO:0000256" key="1">
    <source>
        <dbReference type="ARBA" id="ARBA00004114"/>
    </source>
</evidence>
<feature type="compositionally biased region" description="Low complexity" evidence="8">
    <location>
        <begin position="786"/>
        <end position="806"/>
    </location>
</feature>
<evidence type="ECO:0000256" key="6">
    <source>
        <dbReference type="ARBA" id="ARBA00023273"/>
    </source>
</evidence>
<feature type="compositionally biased region" description="Polar residues" evidence="8">
    <location>
        <begin position="897"/>
        <end position="911"/>
    </location>
</feature>
<comment type="similarity">
    <text evidence="3">Belongs to the DZIP C2H2-type zinc-finger protein family.</text>
</comment>
<evidence type="ECO:0000256" key="2">
    <source>
        <dbReference type="ARBA" id="ARBA00004120"/>
    </source>
</evidence>
<feature type="region of interest" description="Disordered" evidence="8">
    <location>
        <begin position="986"/>
        <end position="1028"/>
    </location>
</feature>
<feature type="compositionally biased region" description="Polar residues" evidence="8">
    <location>
        <begin position="624"/>
        <end position="639"/>
    </location>
</feature>
<accession>A0A1J4JI99</accession>
<keyword evidence="5" id="KW-0963">Cytoplasm</keyword>
<feature type="compositionally biased region" description="Basic and acidic residues" evidence="8">
    <location>
        <begin position="1037"/>
        <end position="1051"/>
    </location>
</feature>
<feature type="domain" description="C2H2-type" evidence="9">
    <location>
        <begin position="142"/>
        <end position="163"/>
    </location>
</feature>
<dbReference type="PROSITE" id="PS00028">
    <property type="entry name" value="ZINC_FINGER_C2H2_1"/>
    <property type="match status" value="1"/>
</dbReference>
<dbReference type="PANTHER" id="PTHR21502:SF3">
    <property type="entry name" value="CILIUM ASSEMBLY PROTEIN DZIP1L"/>
    <property type="match status" value="1"/>
</dbReference>
<sequence>MWNGAPPPPQAPYQPGMAPQMPGPQRPKLEPIDWNLVAVLDADLIRRTKDYDSLQRLIQIFIAAKLFPGSSRILAHPLVLRLCQLLQVGFEYMNFCQNELSTMNSKIETENLALKEKISHLIAKNKKAEQIIKVKSQPYDRCPVCEKKFKNLDYVDRHITNRHSELCDSWNIIRGRKPPVEKKEDNIQIILDRIDHLKSTLKRNDTHNNKKDTKNELMATQQQLMDAEEAREEIQMKQQEELRRQLFEAADEFNSTMTLYNNQKLKQKKVFNQANPNIVNLFDPNSVPQEIEVPPPKKEVSPFNVNKESVENFFNQPTTDFLRPQARPSNDLEQGPMWNKQQQQINPFKKPEKTEFQLAKPTPQTNIQIFDIVNDQHNLNIKPIEANNEGNIEPNEVLENDVIYNNVINNNFKLSFEPMNEEDVKVAPQQNEIKKQNPKDAIQKANNFISHNYSKSPKKVAAANIDNVINLIGQKLQNEMNKLGENKAAPSLLKAKYGNNDPHYMKMRKEIQKKLDMEYPMNNNVNKVHQGFNLVHTDELTENDEQNTIQNDKFDENINNDYSSPSKEELINNTIQSSNIIISSEFTSAFEFQPKKIAPSKHKKRKKKIEISEEVSTFSEKSNISNFDSTYKNDNPSSTNKKDEDDWSYINSQTFDKNKYSTKSNLITDFEESTSQVITQSPKSKQSEKDNCEYDFISSNMKPNFSESSPSKNYSTQKSKDNVSNSLYKEGNDSLSIHNKTPSPIAKKGKSPSTPPSQSGKGSNQLSTKNRFKTANDTSLSFNVTSSPPQSGVSSSAIFKSPPSSHSSHHGKSQNDYSSDLDIIPHSKKLSEDSNEQSTQIQPLSEDEFNFPSVTTDSFMKNSESDKDNDEEEVKSNKSNSIQSVLSSARRIDRDGTSSNPKNLDSSTSGSKFMKKYPKNSNRYDNVEDTRAVFQSQSSESPIKSPSKDEIQITKRHPTKKPTLLEYKRIADEKFRKEFDFDLSGIDDENGDSVHLAASTKIQLPSSDSSSSEDESGFSKPPPRLDFDINFYLDKNQNNKEKNAENNERLKLPGIKRIATTNTKYGHKYSDESDESDNKFIDQNNAKKESKKPILDASGGIKRIHNINQKVKYGQKSNDYDYSSSSEEYLPPPKSFDIFKTSKKFSDINNKSGIQKDVEMEHITSRLTFAEKVDGNIPKSNDAYEYTDADPSMLHPDEF</sequence>
<dbReference type="GO" id="GO:0008270">
    <property type="term" value="F:zinc ion binding"/>
    <property type="evidence" value="ECO:0007669"/>
    <property type="project" value="UniProtKB-KW"/>
</dbReference>
<evidence type="ECO:0000256" key="7">
    <source>
        <dbReference type="SAM" id="Coils"/>
    </source>
</evidence>
<feature type="region of interest" description="Disordered" evidence="8">
    <location>
        <begin position="1179"/>
        <end position="1199"/>
    </location>
</feature>
<feature type="compositionally biased region" description="Pro residues" evidence="8">
    <location>
        <begin position="1"/>
        <end position="12"/>
    </location>
</feature>
<feature type="region of interest" description="Disordered" evidence="8">
    <location>
        <begin position="696"/>
        <end position="965"/>
    </location>
</feature>
<evidence type="ECO:0000256" key="3">
    <source>
        <dbReference type="ARBA" id="ARBA00009131"/>
    </source>
</evidence>
<protein>
    <recommendedName>
        <fullName evidence="9">C2H2-type domain-containing protein</fullName>
    </recommendedName>
</protein>
<evidence type="ECO:0000256" key="4">
    <source>
        <dbReference type="ARBA" id="ARBA00023054"/>
    </source>
</evidence>
<feature type="coiled-coil region" evidence="7">
    <location>
        <begin position="180"/>
        <end position="245"/>
    </location>
</feature>
<keyword evidence="6" id="KW-0966">Cell projection</keyword>
<evidence type="ECO:0000259" key="9">
    <source>
        <dbReference type="PROSITE" id="PS00028"/>
    </source>
</evidence>
<feature type="region of interest" description="Disordered" evidence="8">
    <location>
        <begin position="1"/>
        <end position="25"/>
    </location>
</feature>
<feature type="compositionally biased region" description="Polar residues" evidence="8">
    <location>
        <begin position="697"/>
        <end position="742"/>
    </location>
</feature>
<dbReference type="RefSeq" id="XP_068352049.1">
    <property type="nucleotide sequence ID" value="XM_068509844.1"/>
</dbReference>
<feature type="compositionally biased region" description="Polar residues" evidence="8">
    <location>
        <begin position="756"/>
        <end position="785"/>
    </location>
</feature>
<dbReference type="EMBL" id="MLAK01001033">
    <property type="protein sequence ID" value="OHS98912.1"/>
    <property type="molecule type" value="Genomic_DNA"/>
</dbReference>
<dbReference type="PANTHER" id="PTHR21502">
    <property type="entry name" value="ZINC FINGER PROTEIN DZIP1"/>
    <property type="match status" value="1"/>
</dbReference>